<proteinExistence type="predicted"/>
<keyword evidence="2" id="KW-1185">Reference proteome</keyword>
<reference evidence="1 2" key="1">
    <citation type="submission" date="2023-06" db="EMBL/GenBank/DDBJ databases">
        <title>Genome sequence of Methanimicrococcus sp. At1.</title>
        <authorList>
            <person name="Protasov E."/>
            <person name="Platt K."/>
            <person name="Poehlein A."/>
            <person name="Daniel R."/>
            <person name="Brune A."/>
        </authorList>
    </citation>
    <scope>NUCLEOTIDE SEQUENCE [LARGE SCALE GENOMIC DNA]</scope>
    <source>
        <strain evidence="1 2">At1</strain>
    </source>
</reference>
<evidence type="ECO:0000313" key="1">
    <source>
        <dbReference type="EMBL" id="MDV0446133.1"/>
    </source>
</evidence>
<dbReference type="Proteomes" id="UP001272052">
    <property type="component" value="Unassembled WGS sequence"/>
</dbReference>
<accession>A0ABU3VRT7</accession>
<protein>
    <recommendedName>
        <fullName evidence="3">Zn finger protein</fullName>
    </recommendedName>
</protein>
<dbReference type="RefSeq" id="WP_318786572.1">
    <property type="nucleotide sequence ID" value="NZ_JAWDKC010000033.1"/>
</dbReference>
<organism evidence="1 2">
    <name type="scientific">Methanimicrococcus hacksteinii</name>
    <dbReference type="NCBI Taxonomy" id="3028293"/>
    <lineage>
        <taxon>Archaea</taxon>
        <taxon>Methanobacteriati</taxon>
        <taxon>Methanobacteriota</taxon>
        <taxon>Stenosarchaea group</taxon>
        <taxon>Methanomicrobia</taxon>
        <taxon>Methanosarcinales</taxon>
        <taxon>Methanosarcinaceae</taxon>
        <taxon>Methanimicrococcus</taxon>
    </lineage>
</organism>
<gene>
    <name evidence="1" type="ORF">MmiAt1_17490</name>
</gene>
<sequence length="50" mass="5653">MRIQCICQSASFMEVKDMNVQTIILQCPSCNEIKLLPIENVPKSDIIGKE</sequence>
<dbReference type="EMBL" id="JAWDKC010000033">
    <property type="protein sequence ID" value="MDV0446133.1"/>
    <property type="molecule type" value="Genomic_DNA"/>
</dbReference>
<evidence type="ECO:0000313" key="2">
    <source>
        <dbReference type="Proteomes" id="UP001272052"/>
    </source>
</evidence>
<comment type="caution">
    <text evidence="1">The sequence shown here is derived from an EMBL/GenBank/DDBJ whole genome shotgun (WGS) entry which is preliminary data.</text>
</comment>
<name>A0ABU3VRT7_9EURY</name>
<evidence type="ECO:0008006" key="3">
    <source>
        <dbReference type="Google" id="ProtNLM"/>
    </source>
</evidence>